<evidence type="ECO:0000259" key="4">
    <source>
        <dbReference type="SMART" id="SM00062"/>
    </source>
</evidence>
<dbReference type="PANTHER" id="PTHR35936:SF17">
    <property type="entry name" value="ARGININE-BINDING EXTRACELLULAR PROTEIN ARTP"/>
    <property type="match status" value="1"/>
</dbReference>
<dbReference type="InterPro" id="IPR014337">
    <property type="entry name" value="Ectoine_EhuB"/>
</dbReference>
<accession>A0ABV7LVA9</accession>
<sequence length="281" mass="30108">MNIFRTAITANVLAVAIVASTPALAVTLDELRERGAVRAAFANESPYGYVNEEGVLTGESPEVARVIFNRLGVENLDGILTEWASLLPGLNAGRWDMVAAGMFITPGRCKEVAFSNPSYMMGQSFLVQAGNPHDLHSYEDVANNDEVTLGVLAGAVERGYARDAGIPDSQVQELPDQTSMLAAVRTGRIDAAALTSVSIERMAQLGGDRVERAEPFDTPPEAIGYGGFAFRKADEALIEEFNAHLADFIGSEEHLELVRPFGFTEANLPGDTTAEELCQGS</sequence>
<dbReference type="RefSeq" id="WP_386777040.1">
    <property type="nucleotide sequence ID" value="NZ_JBHRUG010000048.1"/>
</dbReference>
<dbReference type="CDD" id="cd01002">
    <property type="entry name" value="PBP2_Ehub_like"/>
    <property type="match status" value="1"/>
</dbReference>
<evidence type="ECO:0000256" key="3">
    <source>
        <dbReference type="SAM" id="SignalP"/>
    </source>
</evidence>
<feature type="domain" description="Solute-binding protein family 3/N-terminal" evidence="4">
    <location>
        <begin position="36"/>
        <end position="265"/>
    </location>
</feature>
<dbReference type="Gene3D" id="3.40.190.10">
    <property type="entry name" value="Periplasmic binding protein-like II"/>
    <property type="match status" value="2"/>
</dbReference>
<name>A0ABV7LVA9_9GAMM</name>
<dbReference type="Pfam" id="PF00497">
    <property type="entry name" value="SBP_bac_3"/>
    <property type="match status" value="1"/>
</dbReference>
<dbReference type="Proteomes" id="UP001595579">
    <property type="component" value="Unassembled WGS sequence"/>
</dbReference>
<comment type="similarity">
    <text evidence="1">Belongs to the bacterial solute-binding protein 3 family.</text>
</comment>
<evidence type="ECO:0000256" key="2">
    <source>
        <dbReference type="ARBA" id="ARBA00022729"/>
    </source>
</evidence>
<keyword evidence="6" id="KW-1185">Reference proteome</keyword>
<reference evidence="6" key="1">
    <citation type="journal article" date="2019" name="Int. J. Syst. Evol. Microbiol.">
        <title>The Global Catalogue of Microorganisms (GCM) 10K type strain sequencing project: providing services to taxonomists for standard genome sequencing and annotation.</title>
        <authorList>
            <consortium name="The Broad Institute Genomics Platform"/>
            <consortium name="The Broad Institute Genome Sequencing Center for Infectious Disease"/>
            <person name="Wu L."/>
            <person name="Ma J."/>
        </authorList>
    </citation>
    <scope>NUCLEOTIDE SEQUENCE [LARGE SCALE GENOMIC DNA]</scope>
    <source>
        <strain evidence="6">CECT 7698</strain>
    </source>
</reference>
<dbReference type="NCBIfam" id="TIGR02995">
    <property type="entry name" value="ectoine_ehuB"/>
    <property type="match status" value="1"/>
</dbReference>
<evidence type="ECO:0000256" key="1">
    <source>
        <dbReference type="ARBA" id="ARBA00010333"/>
    </source>
</evidence>
<proteinExistence type="inferred from homology"/>
<feature type="chain" id="PRO_5047027779" evidence="3">
    <location>
        <begin position="26"/>
        <end position="281"/>
    </location>
</feature>
<gene>
    <name evidence="5" type="primary">ehuB</name>
    <name evidence="5" type="ORF">ACFOEV_21640</name>
</gene>
<dbReference type="EMBL" id="JBHRUG010000048">
    <property type="protein sequence ID" value="MFC3286211.1"/>
    <property type="molecule type" value="Genomic_DNA"/>
</dbReference>
<dbReference type="PANTHER" id="PTHR35936">
    <property type="entry name" value="MEMBRANE-BOUND LYTIC MUREIN TRANSGLYCOSYLASE F"/>
    <property type="match status" value="1"/>
</dbReference>
<dbReference type="SMART" id="SM00062">
    <property type="entry name" value="PBPb"/>
    <property type="match status" value="1"/>
</dbReference>
<evidence type="ECO:0000313" key="5">
    <source>
        <dbReference type="EMBL" id="MFC3286211.1"/>
    </source>
</evidence>
<dbReference type="InterPro" id="IPR001638">
    <property type="entry name" value="Solute-binding_3/MltF_N"/>
</dbReference>
<organism evidence="5 6">
    <name type="scientific">Litchfieldella rifensis</name>
    <dbReference type="NCBI Taxonomy" id="762643"/>
    <lineage>
        <taxon>Bacteria</taxon>
        <taxon>Pseudomonadati</taxon>
        <taxon>Pseudomonadota</taxon>
        <taxon>Gammaproteobacteria</taxon>
        <taxon>Oceanospirillales</taxon>
        <taxon>Halomonadaceae</taxon>
        <taxon>Litchfieldella</taxon>
    </lineage>
</organism>
<protein>
    <submittedName>
        <fullName evidence="5">Ectoine/hydroxyectoine ABC transporter substrate-binding protein EhuB</fullName>
    </submittedName>
</protein>
<keyword evidence="2 3" id="KW-0732">Signal</keyword>
<feature type="signal peptide" evidence="3">
    <location>
        <begin position="1"/>
        <end position="25"/>
    </location>
</feature>
<comment type="caution">
    <text evidence="5">The sequence shown here is derived from an EMBL/GenBank/DDBJ whole genome shotgun (WGS) entry which is preliminary data.</text>
</comment>
<evidence type="ECO:0000313" key="6">
    <source>
        <dbReference type="Proteomes" id="UP001595579"/>
    </source>
</evidence>
<dbReference type="SUPFAM" id="SSF53850">
    <property type="entry name" value="Periplasmic binding protein-like II"/>
    <property type="match status" value="1"/>
</dbReference>